<reference evidence="1" key="1">
    <citation type="submission" date="2023-06" db="EMBL/GenBank/DDBJ databases">
        <title>Genome-scale phylogeny and comparative genomics of the fungal order Sordariales.</title>
        <authorList>
            <consortium name="Lawrence Berkeley National Laboratory"/>
            <person name="Hensen N."/>
            <person name="Bonometti L."/>
            <person name="Westerberg I."/>
            <person name="Brannstrom I.O."/>
            <person name="Guillou S."/>
            <person name="Cros-Aarteil S."/>
            <person name="Calhoun S."/>
            <person name="Haridas S."/>
            <person name="Kuo A."/>
            <person name="Mondo S."/>
            <person name="Pangilinan J."/>
            <person name="Riley R."/>
            <person name="LaButti K."/>
            <person name="Andreopoulos B."/>
            <person name="Lipzen A."/>
            <person name="Chen C."/>
            <person name="Yanf M."/>
            <person name="Daum C."/>
            <person name="Ng V."/>
            <person name="Clum A."/>
            <person name="Steindorff A."/>
            <person name="Ohm R."/>
            <person name="Martin F."/>
            <person name="Silar P."/>
            <person name="Natvig D."/>
            <person name="Lalanne C."/>
            <person name="Gautier V."/>
            <person name="Ament-velasquez S.L."/>
            <person name="Kruys A."/>
            <person name="Hutchinson M.I."/>
            <person name="Powell A.J."/>
            <person name="Barry K."/>
            <person name="Miller A.N."/>
            <person name="Grigoriev I.V."/>
            <person name="Debuchy R."/>
            <person name="Gladieux P."/>
            <person name="Thoren M.H."/>
            <person name="Johannesson H."/>
        </authorList>
    </citation>
    <scope>NUCLEOTIDE SEQUENCE</scope>
    <source>
        <strain evidence="1">SMH3391-2</strain>
    </source>
</reference>
<name>A0AA39WUC4_9PEZI</name>
<dbReference type="EMBL" id="JAULSR010000004">
    <property type="protein sequence ID" value="KAK0621745.1"/>
    <property type="molecule type" value="Genomic_DNA"/>
</dbReference>
<evidence type="ECO:0000313" key="2">
    <source>
        <dbReference type="Proteomes" id="UP001174934"/>
    </source>
</evidence>
<evidence type="ECO:0000313" key="1">
    <source>
        <dbReference type="EMBL" id="KAK0621745.1"/>
    </source>
</evidence>
<accession>A0AA39WUC4</accession>
<protein>
    <submittedName>
        <fullName evidence="1">Uncharacterized protein</fullName>
    </submittedName>
</protein>
<gene>
    <name evidence="1" type="ORF">B0T17DRAFT_303810</name>
</gene>
<comment type="caution">
    <text evidence="1">The sequence shown here is derived from an EMBL/GenBank/DDBJ whole genome shotgun (WGS) entry which is preliminary data.</text>
</comment>
<dbReference type="Proteomes" id="UP001174934">
    <property type="component" value="Unassembled WGS sequence"/>
</dbReference>
<organism evidence="1 2">
    <name type="scientific">Bombardia bombarda</name>
    <dbReference type="NCBI Taxonomy" id="252184"/>
    <lineage>
        <taxon>Eukaryota</taxon>
        <taxon>Fungi</taxon>
        <taxon>Dikarya</taxon>
        <taxon>Ascomycota</taxon>
        <taxon>Pezizomycotina</taxon>
        <taxon>Sordariomycetes</taxon>
        <taxon>Sordariomycetidae</taxon>
        <taxon>Sordariales</taxon>
        <taxon>Lasiosphaeriaceae</taxon>
        <taxon>Bombardia</taxon>
    </lineage>
</organism>
<dbReference type="AlphaFoldDB" id="A0AA39WUC4"/>
<keyword evidence="2" id="KW-1185">Reference proteome</keyword>
<proteinExistence type="predicted"/>
<sequence length="290" mass="32207">MTPSVCSVSLPSDILYSAQRTSSCPSANGPKDHGARRRLATRLRVVRHAAISRAFCRPTSPTTQTFLCFRFPSSGTAHERVIGSLAPYSRPLLKRCTRSLSLGQTNMGQCIFVARSYTRTGRACSDPGLARSESGSGSSREISWPVPRARIKVKKKSSVLHSAYSTDHHFYCAAGALNMRLRVGWFERAVPLSCSREAGFLGLWWWHMYVQSLINSLFALDRDLGSGPCCIRTAQPIKLDAAVIVGAWRQQMDRWRCRRLSDPLDVGPRPHSLFALETSEWLGLIPDALL</sequence>